<name>A0A803L959_CHEQI</name>
<dbReference type="CDD" id="cd03058">
    <property type="entry name" value="GST_N_Tau"/>
    <property type="match status" value="1"/>
</dbReference>
<organism evidence="7 8">
    <name type="scientific">Chenopodium quinoa</name>
    <name type="common">Quinoa</name>
    <dbReference type="NCBI Taxonomy" id="63459"/>
    <lineage>
        <taxon>Eukaryota</taxon>
        <taxon>Viridiplantae</taxon>
        <taxon>Streptophyta</taxon>
        <taxon>Embryophyta</taxon>
        <taxon>Tracheophyta</taxon>
        <taxon>Spermatophyta</taxon>
        <taxon>Magnoliopsida</taxon>
        <taxon>eudicotyledons</taxon>
        <taxon>Gunneridae</taxon>
        <taxon>Pentapetalae</taxon>
        <taxon>Caryophyllales</taxon>
        <taxon>Chenopodiaceae</taxon>
        <taxon>Chenopodioideae</taxon>
        <taxon>Atripliceae</taxon>
        <taxon>Chenopodium</taxon>
    </lineage>
</organism>
<proteinExistence type="predicted"/>
<dbReference type="InterPro" id="IPR036282">
    <property type="entry name" value="Glutathione-S-Trfase_C_sf"/>
</dbReference>
<dbReference type="AlphaFoldDB" id="A0A803L959"/>
<dbReference type="PROSITE" id="PS50405">
    <property type="entry name" value="GST_CTER"/>
    <property type="match status" value="1"/>
</dbReference>
<dbReference type="SFLD" id="SFLDS00019">
    <property type="entry name" value="Glutathione_Transferase_(cytos"/>
    <property type="match status" value="1"/>
</dbReference>
<comment type="catalytic activity">
    <reaction evidence="3">
        <text>RX + glutathione = an S-substituted glutathione + a halide anion + H(+)</text>
        <dbReference type="Rhea" id="RHEA:16437"/>
        <dbReference type="ChEBI" id="CHEBI:15378"/>
        <dbReference type="ChEBI" id="CHEBI:16042"/>
        <dbReference type="ChEBI" id="CHEBI:17792"/>
        <dbReference type="ChEBI" id="CHEBI:57925"/>
        <dbReference type="ChEBI" id="CHEBI:90779"/>
        <dbReference type="EC" id="2.5.1.18"/>
    </reaction>
</comment>
<dbReference type="GO" id="GO:0005737">
    <property type="term" value="C:cytoplasm"/>
    <property type="evidence" value="ECO:0007669"/>
    <property type="project" value="TreeGrafter"/>
</dbReference>
<evidence type="ECO:0000256" key="3">
    <source>
        <dbReference type="ARBA" id="ARBA00047960"/>
    </source>
</evidence>
<dbReference type="PANTHER" id="PTHR11260:SF679">
    <property type="entry name" value="GLUTATHIONE TRANSFERASE"/>
    <property type="match status" value="1"/>
</dbReference>
<keyword evidence="4" id="KW-0175">Coiled coil</keyword>
<dbReference type="InterPro" id="IPR004045">
    <property type="entry name" value="Glutathione_S-Trfase_N"/>
</dbReference>
<dbReference type="SUPFAM" id="SSF52833">
    <property type="entry name" value="Thioredoxin-like"/>
    <property type="match status" value="2"/>
</dbReference>
<dbReference type="InterPro" id="IPR045073">
    <property type="entry name" value="Omega/Tau-like"/>
</dbReference>
<dbReference type="FunFam" id="3.40.30.10:FF:000014">
    <property type="entry name" value="Tau class glutathione S-transferase"/>
    <property type="match status" value="1"/>
</dbReference>
<dbReference type="GO" id="GO:0004364">
    <property type="term" value="F:glutathione transferase activity"/>
    <property type="evidence" value="ECO:0007669"/>
    <property type="project" value="UniProtKB-EC"/>
</dbReference>
<feature type="coiled-coil region" evidence="4">
    <location>
        <begin position="218"/>
        <end position="245"/>
    </location>
</feature>
<feature type="domain" description="GST C-terminal" evidence="6">
    <location>
        <begin position="187"/>
        <end position="319"/>
    </location>
</feature>
<evidence type="ECO:0000259" key="5">
    <source>
        <dbReference type="PROSITE" id="PS50404"/>
    </source>
</evidence>
<evidence type="ECO:0000256" key="2">
    <source>
        <dbReference type="ARBA" id="ARBA00022679"/>
    </source>
</evidence>
<dbReference type="Pfam" id="PF02798">
    <property type="entry name" value="GST_N"/>
    <property type="match status" value="2"/>
</dbReference>
<feature type="coiled-coil region" evidence="4">
    <location>
        <begin position="121"/>
        <end position="148"/>
    </location>
</feature>
<evidence type="ECO:0000313" key="7">
    <source>
        <dbReference type="EnsemblPlants" id="AUR62008398-RA:cds"/>
    </source>
</evidence>
<dbReference type="InterPro" id="IPR040079">
    <property type="entry name" value="Glutathione_S-Trfase"/>
</dbReference>
<dbReference type="GO" id="GO:0006749">
    <property type="term" value="P:glutathione metabolic process"/>
    <property type="evidence" value="ECO:0007669"/>
    <property type="project" value="InterPro"/>
</dbReference>
<reference evidence="7" key="1">
    <citation type="journal article" date="2017" name="Nature">
        <title>The genome of Chenopodium quinoa.</title>
        <authorList>
            <person name="Jarvis D.E."/>
            <person name="Ho Y.S."/>
            <person name="Lightfoot D.J."/>
            <person name="Schmoeckel S.M."/>
            <person name="Li B."/>
            <person name="Borm T.J.A."/>
            <person name="Ohyanagi H."/>
            <person name="Mineta K."/>
            <person name="Michell C.T."/>
            <person name="Saber N."/>
            <person name="Kharbatia N.M."/>
            <person name="Rupper R.R."/>
            <person name="Sharp A.R."/>
            <person name="Dally N."/>
            <person name="Boughton B.A."/>
            <person name="Woo Y.H."/>
            <person name="Gao G."/>
            <person name="Schijlen E.G.W.M."/>
            <person name="Guo X."/>
            <person name="Momin A.A."/>
            <person name="Negrao S."/>
            <person name="Al-Babili S."/>
            <person name="Gehring C."/>
            <person name="Roessner U."/>
            <person name="Jung C."/>
            <person name="Murphy K."/>
            <person name="Arold S.T."/>
            <person name="Gojobori T."/>
            <person name="van der Linden C.G."/>
            <person name="van Loo E.N."/>
            <person name="Jellen E.N."/>
            <person name="Maughan P.J."/>
            <person name="Tester M."/>
        </authorList>
    </citation>
    <scope>NUCLEOTIDE SEQUENCE [LARGE SCALE GENOMIC DNA]</scope>
    <source>
        <strain evidence="7">cv. PI 614886</strain>
    </source>
</reference>
<dbReference type="SUPFAM" id="SSF47616">
    <property type="entry name" value="GST C-terminal domain-like"/>
    <property type="match status" value="3"/>
</dbReference>
<feature type="domain" description="GST N-terminal" evidence="5">
    <location>
        <begin position="5"/>
        <end position="84"/>
    </location>
</feature>
<dbReference type="PROSITE" id="PS50404">
    <property type="entry name" value="GST_NTER"/>
    <property type="match status" value="1"/>
</dbReference>
<evidence type="ECO:0000256" key="1">
    <source>
        <dbReference type="ARBA" id="ARBA00012452"/>
    </source>
</evidence>
<dbReference type="SFLD" id="SFLDG01152">
    <property type="entry name" value="Main.3:_Omega-_and_Tau-like"/>
    <property type="match status" value="1"/>
</dbReference>
<dbReference type="Gene3D" id="1.20.1050.10">
    <property type="match status" value="3"/>
</dbReference>
<dbReference type="SFLD" id="SFLDG00358">
    <property type="entry name" value="Main_(cytGST)"/>
    <property type="match status" value="1"/>
</dbReference>
<keyword evidence="8" id="KW-1185">Reference proteome</keyword>
<dbReference type="EnsemblPlants" id="AUR62008398-RA">
    <property type="protein sequence ID" value="AUR62008398-RA:cds"/>
    <property type="gene ID" value="AUR62008398"/>
</dbReference>
<keyword evidence="2" id="KW-0808">Transferase</keyword>
<accession>A0A803L959</accession>
<dbReference type="Proteomes" id="UP000596660">
    <property type="component" value="Unplaced"/>
</dbReference>
<dbReference type="EC" id="2.5.1.18" evidence="1"/>
<dbReference type="PANTHER" id="PTHR11260">
    <property type="entry name" value="GLUTATHIONE S-TRANSFERASE, GST, SUPERFAMILY, GST DOMAIN CONTAINING"/>
    <property type="match status" value="1"/>
</dbReference>
<reference evidence="7" key="2">
    <citation type="submission" date="2021-03" db="UniProtKB">
        <authorList>
            <consortium name="EnsemblPlants"/>
        </authorList>
    </citation>
    <scope>IDENTIFICATION</scope>
</reference>
<sequence length="429" mass="49549">MAETKDLKLHGMWASPWVRRVTIALKIKGISYEYFEEDLKNKSQLLLKYNPVKKLVPVLVHQGRPIPESLVILEYIDETWTTSPKLFPFDPYQRAKVRFWASFIDLQIFEKLRDVVKAPSDDEEDKIIKEIQDNMNKLEANVKDLHSGVKKLVPVLVHQGRPIPESLVILEYIDETWTSSPTLLPFDPYQRSKVRFWANFIDLQIFEKLRDVVKAPNDDEEDKIIKQIQENMNKLEANVTDLYSKGTHVSGETMDILDILMITLLPIINGVEEAISIKFILPEKFPFAFSWMKSGDGLPIVQESAPNHENLLFEKLREVVKAPNDYEEDKIIKEIQENMNKLEVNVKDLYSGGTHVSGETMDILDILMITLLPIINGVEEAFSIKFIHPENFPLAFSWMKSGDGVSVVQESAPKHENLVKFLRKIRQFF</sequence>
<dbReference type="CDD" id="cd03185">
    <property type="entry name" value="GST_C_Tau"/>
    <property type="match status" value="1"/>
</dbReference>
<dbReference type="Gramene" id="AUR62008398-RA">
    <property type="protein sequence ID" value="AUR62008398-RA:cds"/>
    <property type="gene ID" value="AUR62008398"/>
</dbReference>
<evidence type="ECO:0000313" key="8">
    <source>
        <dbReference type="Proteomes" id="UP000596660"/>
    </source>
</evidence>
<dbReference type="InterPro" id="IPR036249">
    <property type="entry name" value="Thioredoxin-like_sf"/>
</dbReference>
<dbReference type="InterPro" id="IPR010987">
    <property type="entry name" value="Glutathione-S-Trfase_C-like"/>
</dbReference>
<dbReference type="Gene3D" id="3.40.30.10">
    <property type="entry name" value="Glutaredoxin"/>
    <property type="match status" value="1"/>
</dbReference>
<protein>
    <recommendedName>
        <fullName evidence="1">glutathione transferase</fullName>
        <ecNumber evidence="1">2.5.1.18</ecNumber>
    </recommendedName>
</protein>
<evidence type="ECO:0000259" key="6">
    <source>
        <dbReference type="PROSITE" id="PS50405"/>
    </source>
</evidence>
<dbReference type="InterPro" id="IPR045074">
    <property type="entry name" value="GST_C_Tau"/>
</dbReference>
<evidence type="ECO:0000256" key="4">
    <source>
        <dbReference type="SAM" id="Coils"/>
    </source>
</evidence>